<dbReference type="EMBL" id="QEAS01000002">
    <property type="protein sequence ID" value="PWG81972.1"/>
    <property type="molecule type" value="Genomic_DNA"/>
</dbReference>
<proteinExistence type="predicted"/>
<name>A0A2U2PL27_9SPHI</name>
<keyword evidence="3" id="KW-1185">Reference proteome</keyword>
<organism evidence="2 3">
    <name type="scientific">Pararcticibacter amylolyticus</name>
    <dbReference type="NCBI Taxonomy" id="2173175"/>
    <lineage>
        <taxon>Bacteria</taxon>
        <taxon>Pseudomonadati</taxon>
        <taxon>Bacteroidota</taxon>
        <taxon>Sphingobacteriia</taxon>
        <taxon>Sphingobacteriales</taxon>
        <taxon>Sphingobacteriaceae</taxon>
        <taxon>Pararcticibacter</taxon>
    </lineage>
</organism>
<evidence type="ECO:0000259" key="1">
    <source>
        <dbReference type="PROSITE" id="PS50853"/>
    </source>
</evidence>
<evidence type="ECO:0000313" key="3">
    <source>
        <dbReference type="Proteomes" id="UP000245647"/>
    </source>
</evidence>
<dbReference type="Proteomes" id="UP000245647">
    <property type="component" value="Unassembled WGS sequence"/>
</dbReference>
<feature type="domain" description="Fibronectin type-III" evidence="1">
    <location>
        <begin position="58"/>
        <end position="152"/>
    </location>
</feature>
<dbReference type="AlphaFoldDB" id="A0A2U2PL27"/>
<gene>
    <name evidence="2" type="ORF">DDR33_02810</name>
</gene>
<protein>
    <recommendedName>
        <fullName evidence="1">Fibronectin type-III domain-containing protein</fullName>
    </recommendedName>
</protein>
<comment type="caution">
    <text evidence="2">The sequence shown here is derived from an EMBL/GenBank/DDBJ whole genome shotgun (WGS) entry which is preliminary data.</text>
</comment>
<sequence length="333" mass="33389">MSFLIFSRIPKRYHLPHLQQSMKRILIIVLSFFICSPLRAQIFLPAMQAVQYRSGVSVTTNPITANTTGNSVTSGATIQSSNAAVTARGLCWSTTPTPTISNNKSTNGAGTGSFSYNITGLDPGTTYYVRGYATTASGTTYGNEQTVTTLPLINFAYTGSTQTFIVPAGVTSITIEAYGAQGGTAPGPSSNNVKGGNGAYMKGTFAVNPSDVLTILVGGQGEPYSNCGGGGGGGSWVVKGGSTPLLVAGGGGGAFCSNSTSNTKFVEGGPGEITQNGGPGIPAPGAVSTVTGGGTGGNGGYSYFGSGGGGWLTDGTSGNFPTTVGKKYPGAKA</sequence>
<feature type="non-terminal residue" evidence="2">
    <location>
        <position position="333"/>
    </location>
</feature>
<accession>A0A2U2PL27</accession>
<evidence type="ECO:0000313" key="2">
    <source>
        <dbReference type="EMBL" id="PWG81972.1"/>
    </source>
</evidence>
<dbReference type="PROSITE" id="PS50853">
    <property type="entry name" value="FN3"/>
    <property type="match status" value="1"/>
</dbReference>
<reference evidence="2 3" key="1">
    <citation type="submission" date="2018-04" db="EMBL/GenBank/DDBJ databases">
        <title>Pedobacter chongqingensis sp. nov., isolated from a rottenly hemp rope.</title>
        <authorList>
            <person name="Cai Y."/>
        </authorList>
    </citation>
    <scope>NUCLEOTIDE SEQUENCE [LARGE SCALE GENOMIC DNA]</scope>
    <source>
        <strain evidence="2 3">FJ4-8</strain>
    </source>
</reference>
<dbReference type="InterPro" id="IPR003961">
    <property type="entry name" value="FN3_dom"/>
</dbReference>